<evidence type="ECO:0000259" key="2">
    <source>
        <dbReference type="PROSITE" id="PS51747"/>
    </source>
</evidence>
<dbReference type="InterPro" id="IPR002125">
    <property type="entry name" value="CMP_dCMP_dom"/>
</dbReference>
<dbReference type="EMBL" id="LCCE01000032">
    <property type="protein sequence ID" value="KKS25898.1"/>
    <property type="molecule type" value="Genomic_DNA"/>
</dbReference>
<dbReference type="PANTHER" id="PTHR11086">
    <property type="entry name" value="DEOXYCYTIDYLATE DEAMINASE-RELATED"/>
    <property type="match status" value="1"/>
</dbReference>
<dbReference type="PANTHER" id="PTHR11086:SF18">
    <property type="entry name" value="DEOXYCYTIDYLATE DEAMINASE"/>
    <property type="match status" value="1"/>
</dbReference>
<reference evidence="3 4" key="1">
    <citation type="journal article" date="2015" name="Nature">
        <title>rRNA introns, odd ribosomes, and small enigmatic genomes across a large radiation of phyla.</title>
        <authorList>
            <person name="Brown C.T."/>
            <person name="Hug L.A."/>
            <person name="Thomas B.C."/>
            <person name="Sharon I."/>
            <person name="Castelle C.J."/>
            <person name="Singh A."/>
            <person name="Wilkins M.J."/>
            <person name="Williams K.H."/>
            <person name="Banfield J.F."/>
        </authorList>
    </citation>
    <scope>NUCLEOTIDE SEQUENCE [LARGE SCALE GENOMIC DNA]</scope>
</reference>
<dbReference type="SUPFAM" id="SSF53927">
    <property type="entry name" value="Cytidine deaminase-like"/>
    <property type="match status" value="1"/>
</dbReference>
<proteinExistence type="predicted"/>
<dbReference type="InterPro" id="IPR015517">
    <property type="entry name" value="dCMP_deaminase-rel"/>
</dbReference>
<protein>
    <submittedName>
        <fullName evidence="3">Deoxycytidylate deaminase</fullName>
    </submittedName>
</protein>
<dbReference type="Proteomes" id="UP000033859">
    <property type="component" value="Unassembled WGS sequence"/>
</dbReference>
<dbReference type="Pfam" id="PF00383">
    <property type="entry name" value="dCMP_cyt_deam_1"/>
    <property type="match status" value="1"/>
</dbReference>
<gene>
    <name evidence="3" type="ORF">UU84_C0032G0007</name>
</gene>
<dbReference type="GO" id="GO:0005737">
    <property type="term" value="C:cytoplasm"/>
    <property type="evidence" value="ECO:0007669"/>
    <property type="project" value="TreeGrafter"/>
</dbReference>
<feature type="domain" description="CMP/dCMP-type deaminase" evidence="2">
    <location>
        <begin position="15"/>
        <end position="135"/>
    </location>
</feature>
<evidence type="ECO:0000256" key="1">
    <source>
        <dbReference type="ARBA" id="ARBA00022801"/>
    </source>
</evidence>
<dbReference type="AlphaFoldDB" id="A0A0G1AKT6"/>
<sequence length="135" mass="15429">MTDQEPLKPVERQLKWDKRFLELARFVANWSKDPSTKTGAVIVDNNRHIVSMGYNGFPTGVANLEDRYGDREMKYKIVVHCERNAIIFAKKLLDGCTLYTWPFMSCCPCGNETAGESQWRFIRAPKPGICRALGL</sequence>
<dbReference type="Gene3D" id="3.40.140.10">
    <property type="entry name" value="Cytidine Deaminase, domain 2"/>
    <property type="match status" value="1"/>
</dbReference>
<dbReference type="PROSITE" id="PS51747">
    <property type="entry name" value="CYT_DCMP_DEAMINASES_2"/>
    <property type="match status" value="1"/>
</dbReference>
<organism evidence="3 4">
    <name type="scientific">Candidatus Yanofskybacteria bacterium GW2011_GWC2_41_9</name>
    <dbReference type="NCBI Taxonomy" id="1619029"/>
    <lineage>
        <taxon>Bacteria</taxon>
        <taxon>Candidatus Yanofskyibacteriota</taxon>
    </lineage>
</organism>
<evidence type="ECO:0000313" key="3">
    <source>
        <dbReference type="EMBL" id="KKS25898.1"/>
    </source>
</evidence>
<accession>A0A0G1AKT6</accession>
<comment type="caution">
    <text evidence="3">The sequence shown here is derived from an EMBL/GenBank/DDBJ whole genome shotgun (WGS) entry which is preliminary data.</text>
</comment>
<keyword evidence="1" id="KW-0378">Hydrolase</keyword>
<dbReference type="GO" id="GO:0004132">
    <property type="term" value="F:dCMP deaminase activity"/>
    <property type="evidence" value="ECO:0007669"/>
    <property type="project" value="TreeGrafter"/>
</dbReference>
<dbReference type="InterPro" id="IPR016193">
    <property type="entry name" value="Cytidine_deaminase-like"/>
</dbReference>
<evidence type="ECO:0000313" key="4">
    <source>
        <dbReference type="Proteomes" id="UP000033859"/>
    </source>
</evidence>
<name>A0A0G1AKT6_9BACT</name>